<dbReference type="HAMAP" id="MF_00238">
    <property type="entry name" value="Cytidyl_kinase_type1"/>
    <property type="match status" value="1"/>
</dbReference>
<gene>
    <name evidence="8" type="primary">cmk</name>
    <name evidence="10" type="ORF">FYJ29_12590</name>
</gene>
<keyword evidence="8" id="KW-0963">Cytoplasm</keyword>
<keyword evidence="4 8" id="KW-0418">Kinase</keyword>
<keyword evidence="2 8" id="KW-0808">Transferase</keyword>
<feature type="binding site" evidence="8">
    <location>
        <begin position="12"/>
        <end position="20"/>
    </location>
    <ligand>
        <name>ATP</name>
        <dbReference type="ChEBI" id="CHEBI:30616"/>
    </ligand>
</feature>
<keyword evidence="5 8" id="KW-0067">ATP-binding</keyword>
<dbReference type="Proteomes" id="UP000483362">
    <property type="component" value="Unassembled WGS sequence"/>
</dbReference>
<dbReference type="Gene3D" id="3.40.50.300">
    <property type="entry name" value="P-loop containing nucleotide triphosphate hydrolases"/>
    <property type="match status" value="1"/>
</dbReference>
<dbReference type="GO" id="GO:0006220">
    <property type="term" value="P:pyrimidine nucleotide metabolic process"/>
    <property type="evidence" value="ECO:0007669"/>
    <property type="project" value="UniProtKB-UniRule"/>
</dbReference>
<comment type="similarity">
    <text evidence="1 8">Belongs to the cytidylate kinase family. Type 1 subfamily.</text>
</comment>
<keyword evidence="11" id="KW-1185">Reference proteome</keyword>
<evidence type="ECO:0000313" key="11">
    <source>
        <dbReference type="Proteomes" id="UP000483362"/>
    </source>
</evidence>
<reference evidence="10 11" key="1">
    <citation type="submission" date="2019-08" db="EMBL/GenBank/DDBJ databases">
        <title>In-depth cultivation of the pig gut microbiome towards novel bacterial diversity and tailored functional studies.</title>
        <authorList>
            <person name="Wylensek D."/>
            <person name="Hitch T.C.A."/>
            <person name="Clavel T."/>
        </authorList>
    </citation>
    <scope>NUCLEOTIDE SEQUENCE [LARGE SCALE GENOMIC DNA]</scope>
    <source>
        <strain evidence="10 11">Oil-RF-744-WCA-WT-10</strain>
    </source>
</reference>
<dbReference type="PANTHER" id="PTHR21299:SF2">
    <property type="entry name" value="CYTIDYLATE KINASE"/>
    <property type="match status" value="1"/>
</dbReference>
<evidence type="ECO:0000256" key="1">
    <source>
        <dbReference type="ARBA" id="ARBA00009427"/>
    </source>
</evidence>
<dbReference type="CDD" id="cd02020">
    <property type="entry name" value="CMPK"/>
    <property type="match status" value="1"/>
</dbReference>
<evidence type="ECO:0000256" key="5">
    <source>
        <dbReference type="ARBA" id="ARBA00022840"/>
    </source>
</evidence>
<evidence type="ECO:0000256" key="4">
    <source>
        <dbReference type="ARBA" id="ARBA00022777"/>
    </source>
</evidence>
<dbReference type="InterPro" id="IPR011994">
    <property type="entry name" value="Cytidylate_kinase_dom"/>
</dbReference>
<dbReference type="GO" id="GO:0015949">
    <property type="term" value="P:nucleobase-containing small molecule interconversion"/>
    <property type="evidence" value="ECO:0007669"/>
    <property type="project" value="TreeGrafter"/>
</dbReference>
<protein>
    <recommendedName>
        <fullName evidence="8">Cytidylate kinase</fullName>
        <shortName evidence="8">CK</shortName>
        <ecNumber evidence="8">2.7.4.25</ecNumber>
    </recommendedName>
    <alternativeName>
        <fullName evidence="8">Cytidine monophosphate kinase</fullName>
        <shortName evidence="8">CMP kinase</shortName>
    </alternativeName>
</protein>
<evidence type="ECO:0000313" key="10">
    <source>
        <dbReference type="EMBL" id="MSS18584.1"/>
    </source>
</evidence>
<proteinExistence type="inferred from homology"/>
<dbReference type="PANTHER" id="PTHR21299">
    <property type="entry name" value="CYTIDYLATE KINASE/PANTOATE-BETA-ALANINE LIGASE"/>
    <property type="match status" value="1"/>
</dbReference>
<organism evidence="10 11">
    <name type="scientific">Sodaliphilus pleomorphus</name>
    <dbReference type="NCBI Taxonomy" id="2606626"/>
    <lineage>
        <taxon>Bacteria</taxon>
        <taxon>Pseudomonadati</taxon>
        <taxon>Bacteroidota</taxon>
        <taxon>Bacteroidia</taxon>
        <taxon>Bacteroidales</taxon>
        <taxon>Muribaculaceae</taxon>
        <taxon>Sodaliphilus</taxon>
    </lineage>
</organism>
<sequence length="235" mass="26096">MEKKLINVAIDGTSSSGKSTMAKALAKYAGYTYIDTGAMYRAVTLYCLQHGYIKDGKVDVQRLVAALGDIKISFKLDGGVQHTCLNGVDVEKEIRGLEVSNNVSPVAAVPQVRHELVRQQQELGRGKGVVMDGRDIGTTVLPDAEIKIYVTSSPEVRARRRYREMLTKGETGVTLDEVVANVRMRDHIDSTRAESPLRKAEGACELDSTPMSADEQNQWMIDYFKHWMEDHGYQG</sequence>
<dbReference type="RefSeq" id="WP_154328148.1">
    <property type="nucleotide sequence ID" value="NZ_CP045696.1"/>
</dbReference>
<evidence type="ECO:0000259" key="9">
    <source>
        <dbReference type="Pfam" id="PF02224"/>
    </source>
</evidence>
<dbReference type="InterPro" id="IPR003136">
    <property type="entry name" value="Cytidylate_kin"/>
</dbReference>
<evidence type="ECO:0000256" key="6">
    <source>
        <dbReference type="ARBA" id="ARBA00047615"/>
    </source>
</evidence>
<dbReference type="GO" id="GO:0036431">
    <property type="term" value="F:dCMP kinase activity"/>
    <property type="evidence" value="ECO:0007669"/>
    <property type="project" value="InterPro"/>
</dbReference>
<comment type="caution">
    <text evidence="10">The sequence shown here is derived from an EMBL/GenBank/DDBJ whole genome shotgun (WGS) entry which is preliminary data.</text>
</comment>
<evidence type="ECO:0000256" key="3">
    <source>
        <dbReference type="ARBA" id="ARBA00022741"/>
    </source>
</evidence>
<name>A0A6L5XGE5_9BACT</name>
<evidence type="ECO:0000256" key="7">
    <source>
        <dbReference type="ARBA" id="ARBA00048478"/>
    </source>
</evidence>
<dbReference type="EMBL" id="VULT01000026">
    <property type="protein sequence ID" value="MSS18584.1"/>
    <property type="molecule type" value="Genomic_DNA"/>
</dbReference>
<dbReference type="GO" id="GO:0005524">
    <property type="term" value="F:ATP binding"/>
    <property type="evidence" value="ECO:0007669"/>
    <property type="project" value="UniProtKB-UniRule"/>
</dbReference>
<dbReference type="EC" id="2.7.4.25" evidence="8"/>
<keyword evidence="3 8" id="KW-0547">Nucleotide-binding</keyword>
<evidence type="ECO:0000256" key="8">
    <source>
        <dbReference type="HAMAP-Rule" id="MF_00238"/>
    </source>
</evidence>
<feature type="domain" description="Cytidylate kinase" evidence="9">
    <location>
        <begin position="8"/>
        <end position="225"/>
    </location>
</feature>
<accession>A0A6L5XGE5</accession>
<dbReference type="Pfam" id="PF02224">
    <property type="entry name" value="Cytidylate_kin"/>
    <property type="match status" value="1"/>
</dbReference>
<dbReference type="AlphaFoldDB" id="A0A6L5XGE5"/>
<comment type="catalytic activity">
    <reaction evidence="7 8">
        <text>CMP + ATP = CDP + ADP</text>
        <dbReference type="Rhea" id="RHEA:11600"/>
        <dbReference type="ChEBI" id="CHEBI:30616"/>
        <dbReference type="ChEBI" id="CHEBI:58069"/>
        <dbReference type="ChEBI" id="CHEBI:60377"/>
        <dbReference type="ChEBI" id="CHEBI:456216"/>
        <dbReference type="EC" id="2.7.4.25"/>
    </reaction>
</comment>
<dbReference type="GO" id="GO:0005829">
    <property type="term" value="C:cytosol"/>
    <property type="evidence" value="ECO:0007669"/>
    <property type="project" value="TreeGrafter"/>
</dbReference>
<dbReference type="InterPro" id="IPR027417">
    <property type="entry name" value="P-loop_NTPase"/>
</dbReference>
<comment type="subcellular location">
    <subcellularLocation>
        <location evidence="8">Cytoplasm</location>
    </subcellularLocation>
</comment>
<comment type="catalytic activity">
    <reaction evidence="6 8">
        <text>dCMP + ATP = dCDP + ADP</text>
        <dbReference type="Rhea" id="RHEA:25094"/>
        <dbReference type="ChEBI" id="CHEBI:30616"/>
        <dbReference type="ChEBI" id="CHEBI:57566"/>
        <dbReference type="ChEBI" id="CHEBI:58593"/>
        <dbReference type="ChEBI" id="CHEBI:456216"/>
        <dbReference type="EC" id="2.7.4.25"/>
    </reaction>
</comment>
<dbReference type="NCBIfam" id="TIGR00017">
    <property type="entry name" value="cmk"/>
    <property type="match status" value="1"/>
</dbReference>
<dbReference type="SUPFAM" id="SSF52540">
    <property type="entry name" value="P-loop containing nucleoside triphosphate hydrolases"/>
    <property type="match status" value="1"/>
</dbReference>
<evidence type="ECO:0000256" key="2">
    <source>
        <dbReference type="ARBA" id="ARBA00022679"/>
    </source>
</evidence>